<reference evidence="2 3" key="1">
    <citation type="submission" date="2024-03" db="EMBL/GenBank/DDBJ databases">
        <title>Novel species of the genus Variovorax.</title>
        <authorList>
            <person name="Liu Q."/>
            <person name="Xin Y.-H."/>
        </authorList>
    </citation>
    <scope>NUCLEOTIDE SEQUENCE [LARGE SCALE GENOMIC DNA]</scope>
    <source>
        <strain evidence="2 3">KACC 18899</strain>
    </source>
</reference>
<keyword evidence="3" id="KW-1185">Reference proteome</keyword>
<dbReference type="Gene3D" id="3.30.70.100">
    <property type="match status" value="1"/>
</dbReference>
<dbReference type="InterPro" id="IPR011008">
    <property type="entry name" value="Dimeric_a/b-barrel"/>
</dbReference>
<dbReference type="EMBL" id="JBBKZU010000006">
    <property type="protein sequence ID" value="MEJ8812738.1"/>
    <property type="molecule type" value="Genomic_DNA"/>
</dbReference>
<comment type="caution">
    <text evidence="2">The sequence shown here is derived from an EMBL/GenBank/DDBJ whole genome shotgun (WGS) entry which is preliminary data.</text>
</comment>
<dbReference type="NCBIfam" id="TIGR02118">
    <property type="entry name" value="EthD family reductase"/>
    <property type="match status" value="1"/>
</dbReference>
<dbReference type="SUPFAM" id="SSF54909">
    <property type="entry name" value="Dimeric alpha+beta barrel"/>
    <property type="match status" value="1"/>
</dbReference>
<feature type="domain" description="EthD" evidence="1">
    <location>
        <begin position="18"/>
        <end position="91"/>
    </location>
</feature>
<evidence type="ECO:0000313" key="3">
    <source>
        <dbReference type="Proteomes" id="UP001365846"/>
    </source>
</evidence>
<proteinExistence type="predicted"/>
<sequence>MIKVSVMYPHTPGSRFDHDYYRDSHMPLLKRLMGDACKSYTIDKGLGGGAPGAPPVYVGMCHVFCDSVEAFQAAFGPHAKEILGDVANYTDIKPVMQISEVVVG</sequence>
<dbReference type="Proteomes" id="UP001365846">
    <property type="component" value="Unassembled WGS sequence"/>
</dbReference>
<dbReference type="PANTHER" id="PTHR40260:SF2">
    <property type="entry name" value="BLR8190 PROTEIN"/>
    <property type="match status" value="1"/>
</dbReference>
<dbReference type="PANTHER" id="PTHR40260">
    <property type="entry name" value="BLR8190 PROTEIN"/>
    <property type="match status" value="1"/>
</dbReference>
<dbReference type="RefSeq" id="WP_340357978.1">
    <property type="nucleotide sequence ID" value="NZ_JBBKZU010000006.1"/>
</dbReference>
<organism evidence="2 3">
    <name type="scientific">Variovorax ureilyticus</name>
    <dbReference type="NCBI Taxonomy" id="1836198"/>
    <lineage>
        <taxon>Bacteria</taxon>
        <taxon>Pseudomonadati</taxon>
        <taxon>Pseudomonadota</taxon>
        <taxon>Betaproteobacteria</taxon>
        <taxon>Burkholderiales</taxon>
        <taxon>Comamonadaceae</taxon>
        <taxon>Variovorax</taxon>
    </lineage>
</organism>
<dbReference type="InterPro" id="IPR009799">
    <property type="entry name" value="EthD_dom"/>
</dbReference>
<name>A0ABU8VGE7_9BURK</name>
<accession>A0ABU8VGE7</accession>
<evidence type="ECO:0000313" key="2">
    <source>
        <dbReference type="EMBL" id="MEJ8812738.1"/>
    </source>
</evidence>
<dbReference type="Pfam" id="PF07110">
    <property type="entry name" value="EthD"/>
    <property type="match status" value="1"/>
</dbReference>
<evidence type="ECO:0000259" key="1">
    <source>
        <dbReference type="Pfam" id="PF07110"/>
    </source>
</evidence>
<protein>
    <submittedName>
        <fullName evidence="2">EthD family reductase</fullName>
    </submittedName>
</protein>
<gene>
    <name evidence="2" type="ORF">WKW77_16750</name>
</gene>